<dbReference type="AlphaFoldDB" id="A0AAV3UPW4"/>
<accession>A0AAV3UPW4</accession>
<name>A0AAV3UPW4_9EURY</name>
<proteinExistence type="predicted"/>
<evidence type="ECO:0000313" key="4">
    <source>
        <dbReference type="Proteomes" id="UP001501729"/>
    </source>
</evidence>
<reference evidence="3 4" key="1">
    <citation type="journal article" date="2019" name="Int. J. Syst. Evol. Microbiol.">
        <title>The Global Catalogue of Microorganisms (GCM) 10K type strain sequencing project: providing services to taxonomists for standard genome sequencing and annotation.</title>
        <authorList>
            <consortium name="The Broad Institute Genomics Platform"/>
            <consortium name="The Broad Institute Genome Sequencing Center for Infectious Disease"/>
            <person name="Wu L."/>
            <person name="Ma J."/>
        </authorList>
    </citation>
    <scope>NUCLEOTIDE SEQUENCE [LARGE SCALE GENOMIC DNA]</scope>
    <source>
        <strain evidence="3 4">JCM 17504</strain>
    </source>
</reference>
<evidence type="ECO:0000313" key="3">
    <source>
        <dbReference type="EMBL" id="GAA5062537.1"/>
    </source>
</evidence>
<feature type="domain" description="LTD" evidence="2">
    <location>
        <begin position="436"/>
        <end position="566"/>
    </location>
</feature>
<dbReference type="PROSITE" id="PS50830">
    <property type="entry name" value="TNASE_3"/>
    <property type="match status" value="1"/>
</dbReference>
<gene>
    <name evidence="3" type="ORF">GCM10025751_50030</name>
</gene>
<feature type="domain" description="LTD" evidence="2">
    <location>
        <begin position="762"/>
        <end position="879"/>
    </location>
</feature>
<sequence length="879" mass="94976">MLGSTAGALSIGAQPTIAADSALDCGVWYDGEITDSIDGDTFDVKVYSNSTTYNVRCLGIDTPEKSGNTRYEKTEEWEFIESITHLENWGNKASQFAKDELPVGTKCQVKLDCQSEEIDQYDRLLAKIRYDRDANGTMDTVWNELALKKGYARVYAASMSNTDEYLGHQESARANGNGVWGGADGSASEWRNNDVAQTFHPHTSSIKTTNGQVADSRVPVWTEPEAVQENTGSGTIDYSSGNIPIVGVDETNNLAYFGGVPINESWESDSDALEHFVFVTNLIDYLNNSTDPSGPVLVDGGHHTFNQDNAISGEDVAYYQRYLEGVGIELHSINSYGDSTGYSLSEARALIASSSPDAWTSSEINEVNTFISNGGAVILMGSGSESASERATLDDLAAGVGTDLRLNYDDVRDDTNNVGNRKLLKTANLNTTDFSLWSAYGSSSGGGTDESVIEFGTVNQYPHSTLNDEYVDVTNTGSADQDMTGWTLGNADGDTYSLPDNFTLTAGGTVRVHTGSGTDTTTDGDLYWGASMFQWDNDSDTASLYDDTGTLVRDVSWSLEDVIIPAIDAANEWVDFKNVSADSVDMTGWIVEDEAGNTYTFPSGFNLASDNTVRLHSGSGSDTTTDLYWGRSSSVWNNDGDTTYLYDANGNLVQKRTYPAPYSVSVTDMSLDGSTLNDEWVDVKNDGSSLLDMSGFTLEDSAGYTYSFPDSFTLSTGDTVRVHTGSGTDTITDLYWGRGSGVWNNDGDTAYVYDDNEVLAEKQASSNLGSSCGSKICVGQISEDGSTLNDEWVEFDNTGSSDQDMTDWSVEDSAGHHYDFPNNYTLTSGGTVRLHTGSGTDSSTDGDLYWSSGSAIWNNSGDTVYLYDSSGNLHTEKSY</sequence>
<dbReference type="InterPro" id="IPR001322">
    <property type="entry name" value="Lamin_tail_dom"/>
</dbReference>
<organism evidence="3 4">
    <name type="scientific">Haladaptatus pallidirubidus</name>
    <dbReference type="NCBI Taxonomy" id="1008152"/>
    <lineage>
        <taxon>Archaea</taxon>
        <taxon>Methanobacteriati</taxon>
        <taxon>Methanobacteriota</taxon>
        <taxon>Stenosarchaea group</taxon>
        <taxon>Halobacteria</taxon>
        <taxon>Halobacteriales</taxon>
        <taxon>Haladaptataceae</taxon>
        <taxon>Haladaptatus</taxon>
    </lineage>
</organism>
<dbReference type="SUPFAM" id="SSF50199">
    <property type="entry name" value="Staphylococcal nuclease"/>
    <property type="match status" value="1"/>
</dbReference>
<dbReference type="PROSITE" id="PS51841">
    <property type="entry name" value="LTD"/>
    <property type="match status" value="4"/>
</dbReference>
<comment type="caution">
    <text evidence="3">The sequence shown here is derived from an EMBL/GenBank/DDBJ whole genome shotgun (WGS) entry which is preliminary data.</text>
</comment>
<dbReference type="Proteomes" id="UP001501729">
    <property type="component" value="Unassembled WGS sequence"/>
</dbReference>
<dbReference type="EMBL" id="BAABKX010000022">
    <property type="protein sequence ID" value="GAA5062537.1"/>
    <property type="molecule type" value="Genomic_DNA"/>
</dbReference>
<dbReference type="Pfam" id="PF00932">
    <property type="entry name" value="LTD"/>
    <property type="match status" value="4"/>
</dbReference>
<dbReference type="InterPro" id="IPR035437">
    <property type="entry name" value="SNase_OB-fold_sf"/>
</dbReference>
<dbReference type="InterPro" id="IPR016071">
    <property type="entry name" value="Staphylococal_nuclease_OB-fold"/>
</dbReference>
<feature type="domain" description="LTD" evidence="2">
    <location>
        <begin position="661"/>
        <end position="755"/>
    </location>
</feature>
<dbReference type="InterPro" id="IPR036415">
    <property type="entry name" value="Lamin_tail_dom_sf"/>
</dbReference>
<dbReference type="Pfam" id="PF00565">
    <property type="entry name" value="SNase"/>
    <property type="match status" value="1"/>
</dbReference>
<evidence type="ECO:0008006" key="5">
    <source>
        <dbReference type="Google" id="ProtNLM"/>
    </source>
</evidence>
<keyword evidence="4" id="KW-1185">Reference proteome</keyword>
<dbReference type="SMART" id="SM00318">
    <property type="entry name" value="SNc"/>
    <property type="match status" value="1"/>
</dbReference>
<evidence type="ECO:0000259" key="1">
    <source>
        <dbReference type="PROSITE" id="PS50830"/>
    </source>
</evidence>
<feature type="domain" description="TNase-like" evidence="1">
    <location>
        <begin position="27"/>
        <end position="182"/>
    </location>
</feature>
<evidence type="ECO:0000259" key="2">
    <source>
        <dbReference type="PROSITE" id="PS51841"/>
    </source>
</evidence>
<dbReference type="SUPFAM" id="SSF74853">
    <property type="entry name" value="Lamin A/C globular tail domain"/>
    <property type="match status" value="4"/>
</dbReference>
<dbReference type="Gene3D" id="2.60.40.1260">
    <property type="entry name" value="Lamin Tail domain"/>
    <property type="match status" value="4"/>
</dbReference>
<dbReference type="Gene3D" id="2.40.50.90">
    <property type="match status" value="1"/>
</dbReference>
<protein>
    <recommendedName>
        <fullName evidence="5">Endonuclease YncB, thermonuclease family</fullName>
    </recommendedName>
</protein>
<feature type="domain" description="LTD" evidence="2">
    <location>
        <begin position="568"/>
        <end position="660"/>
    </location>
</feature>